<sequence>MRTSSTSVRSAGHTGPPATSAGTSPDSTHAQASTEGLTIVGLRSGTALDPKLVAEFRSVAARTDIAQRVLTILEPGEGPKSPDAAGRSEGPAGHEPAPVTREEALVA</sequence>
<feature type="region of interest" description="Disordered" evidence="1">
    <location>
        <begin position="1"/>
        <end position="37"/>
    </location>
</feature>
<name>L7VQS3_9BACT</name>
<reference evidence="2" key="1">
    <citation type="submission" date="2012-09" db="EMBL/GenBank/DDBJ databases">
        <title>Metagenomic Characterization of a Microbial Community in Wastewater Detects High Levels of Antibiotic Resistance.</title>
        <authorList>
            <person name="Abrams M."/>
            <person name="Caldwell A."/>
            <person name="Vandaei E."/>
            <person name="Lee W."/>
            <person name="Perrott J."/>
            <person name="Khan S.Y."/>
            <person name="Ta J."/>
            <person name="Romero D."/>
            <person name="Nguyen V."/>
            <person name="Pourmand N."/>
            <person name="Ouverney C.C."/>
        </authorList>
    </citation>
    <scope>NUCLEOTIDE SEQUENCE</scope>
</reference>
<proteinExistence type="predicted"/>
<accession>L7VQS3</accession>
<dbReference type="AlphaFoldDB" id="L7VQS3"/>
<feature type="region of interest" description="Disordered" evidence="1">
    <location>
        <begin position="71"/>
        <end position="107"/>
    </location>
</feature>
<dbReference type="EMBL" id="JX649868">
    <property type="protein sequence ID" value="AGC71302.1"/>
    <property type="molecule type" value="Genomic_DNA"/>
</dbReference>
<protein>
    <submittedName>
        <fullName evidence="2">Uncharacterized protein</fullName>
    </submittedName>
</protein>
<evidence type="ECO:0000256" key="1">
    <source>
        <dbReference type="SAM" id="MobiDB-lite"/>
    </source>
</evidence>
<organism evidence="2">
    <name type="scientific">uncultured bacterium A1Q1_fos_515</name>
    <dbReference type="NCBI Taxonomy" id="1256581"/>
    <lineage>
        <taxon>Bacteria</taxon>
        <taxon>environmental samples</taxon>
    </lineage>
</organism>
<evidence type="ECO:0000313" key="2">
    <source>
        <dbReference type="EMBL" id="AGC71302.1"/>
    </source>
</evidence>
<feature type="compositionally biased region" description="Polar residues" evidence="1">
    <location>
        <begin position="20"/>
        <end position="36"/>
    </location>
</feature>